<evidence type="ECO:0000313" key="3">
    <source>
        <dbReference type="Proteomes" id="UP000606786"/>
    </source>
</evidence>
<dbReference type="Proteomes" id="UP000606786">
    <property type="component" value="Unassembled WGS sequence"/>
</dbReference>
<feature type="compositionally biased region" description="Polar residues" evidence="1">
    <location>
        <begin position="59"/>
        <end position="74"/>
    </location>
</feature>
<gene>
    <name evidence="2" type="ORF">CCAP1982_LOCUS3949</name>
</gene>
<name>A0A811U9Q1_CERCA</name>
<protein>
    <submittedName>
        <fullName evidence="2">(Mediterranean fruit fly) hypothetical protein</fullName>
    </submittedName>
</protein>
<accession>A0A811U9Q1</accession>
<proteinExistence type="predicted"/>
<evidence type="ECO:0000256" key="1">
    <source>
        <dbReference type="SAM" id="MobiDB-lite"/>
    </source>
</evidence>
<reference evidence="2" key="1">
    <citation type="submission" date="2020-11" db="EMBL/GenBank/DDBJ databases">
        <authorList>
            <person name="Whitehead M."/>
        </authorList>
    </citation>
    <scope>NUCLEOTIDE SEQUENCE</scope>
    <source>
        <strain evidence="2">EGII</strain>
    </source>
</reference>
<comment type="caution">
    <text evidence="2">The sequence shown here is derived from an EMBL/GenBank/DDBJ whole genome shotgun (WGS) entry which is preliminary data.</text>
</comment>
<sequence>MHETKRQIEPKLVHRAPARKSICVTLEPSLLAAQFAHLSASNQSRANSLRLYGKRQRTGHYSGSDNSSLMKSCP</sequence>
<dbReference type="AlphaFoldDB" id="A0A811U9Q1"/>
<organism evidence="2 3">
    <name type="scientific">Ceratitis capitata</name>
    <name type="common">Mediterranean fruit fly</name>
    <name type="synonym">Tephritis capitata</name>
    <dbReference type="NCBI Taxonomy" id="7213"/>
    <lineage>
        <taxon>Eukaryota</taxon>
        <taxon>Metazoa</taxon>
        <taxon>Ecdysozoa</taxon>
        <taxon>Arthropoda</taxon>
        <taxon>Hexapoda</taxon>
        <taxon>Insecta</taxon>
        <taxon>Pterygota</taxon>
        <taxon>Neoptera</taxon>
        <taxon>Endopterygota</taxon>
        <taxon>Diptera</taxon>
        <taxon>Brachycera</taxon>
        <taxon>Muscomorpha</taxon>
        <taxon>Tephritoidea</taxon>
        <taxon>Tephritidae</taxon>
        <taxon>Ceratitis</taxon>
        <taxon>Ceratitis</taxon>
    </lineage>
</organism>
<feature type="region of interest" description="Disordered" evidence="1">
    <location>
        <begin position="40"/>
        <end position="74"/>
    </location>
</feature>
<dbReference type="EMBL" id="CAJHJT010000001">
    <property type="protein sequence ID" value="CAD6995230.1"/>
    <property type="molecule type" value="Genomic_DNA"/>
</dbReference>
<evidence type="ECO:0000313" key="2">
    <source>
        <dbReference type="EMBL" id="CAD6995230.1"/>
    </source>
</evidence>
<keyword evidence="3" id="KW-1185">Reference proteome</keyword>